<comment type="similarity">
    <text evidence="2">Belongs to the insect beta-1,3-glucan binding protein family.</text>
</comment>
<dbReference type="Gene3D" id="2.60.120.200">
    <property type="match status" value="1"/>
</dbReference>
<keyword evidence="10" id="KW-1185">Reference proteome</keyword>
<organism evidence="9 10">
    <name type="scientific">Littorina saxatilis</name>
    <dbReference type="NCBI Taxonomy" id="31220"/>
    <lineage>
        <taxon>Eukaryota</taxon>
        <taxon>Metazoa</taxon>
        <taxon>Spiralia</taxon>
        <taxon>Lophotrochozoa</taxon>
        <taxon>Mollusca</taxon>
        <taxon>Gastropoda</taxon>
        <taxon>Caenogastropoda</taxon>
        <taxon>Littorinimorpha</taxon>
        <taxon>Littorinoidea</taxon>
        <taxon>Littorinidae</taxon>
        <taxon>Littorina</taxon>
    </lineage>
</organism>
<evidence type="ECO:0000313" key="9">
    <source>
        <dbReference type="EMBL" id="KAK7088454.1"/>
    </source>
</evidence>
<evidence type="ECO:0000313" key="10">
    <source>
        <dbReference type="Proteomes" id="UP001374579"/>
    </source>
</evidence>
<feature type="compositionally biased region" description="Low complexity" evidence="5">
    <location>
        <begin position="120"/>
        <end position="136"/>
    </location>
</feature>
<proteinExistence type="inferred from homology"/>
<evidence type="ECO:0000256" key="2">
    <source>
        <dbReference type="ARBA" id="ARBA00008781"/>
    </source>
</evidence>
<dbReference type="InterPro" id="IPR000757">
    <property type="entry name" value="Beta-glucanase-like"/>
</dbReference>
<feature type="chain" id="PRO_5042916676" evidence="6">
    <location>
        <begin position="20"/>
        <end position="656"/>
    </location>
</feature>
<dbReference type="Gene3D" id="2.60.40.2140">
    <property type="entry name" value="Beta-1,3-glucan-recognition protein, N-terminal domain"/>
    <property type="match status" value="1"/>
</dbReference>
<protein>
    <submittedName>
        <fullName evidence="9">Uncharacterized protein</fullName>
    </submittedName>
</protein>
<dbReference type="GO" id="GO:0005975">
    <property type="term" value="P:carbohydrate metabolic process"/>
    <property type="evidence" value="ECO:0007669"/>
    <property type="project" value="InterPro"/>
</dbReference>
<reference evidence="9 10" key="1">
    <citation type="submission" date="2024-02" db="EMBL/GenBank/DDBJ databases">
        <title>Chromosome-scale genome assembly of the rough periwinkle Littorina saxatilis.</title>
        <authorList>
            <person name="De Jode A."/>
            <person name="Faria R."/>
            <person name="Formenti G."/>
            <person name="Sims Y."/>
            <person name="Smith T.P."/>
            <person name="Tracey A."/>
            <person name="Wood J.M.D."/>
            <person name="Zagrodzka Z.B."/>
            <person name="Johannesson K."/>
            <person name="Butlin R.K."/>
            <person name="Leder E.H."/>
        </authorList>
    </citation>
    <scope>NUCLEOTIDE SEQUENCE [LARGE SCALE GENOMIC DNA]</scope>
    <source>
        <strain evidence="9">Snail1</strain>
        <tissue evidence="9">Muscle</tissue>
    </source>
</reference>
<keyword evidence="6" id="KW-0732">Signal</keyword>
<evidence type="ECO:0000256" key="3">
    <source>
        <dbReference type="ARBA" id="ARBA00022588"/>
    </source>
</evidence>
<feature type="signal peptide" evidence="6">
    <location>
        <begin position="1"/>
        <end position="19"/>
    </location>
</feature>
<comment type="caution">
    <text evidence="9">The sequence shown here is derived from an EMBL/GenBank/DDBJ whole genome shotgun (WGS) entry which is preliminary data.</text>
</comment>
<evidence type="ECO:0000259" key="7">
    <source>
        <dbReference type="PROSITE" id="PS51762"/>
    </source>
</evidence>
<keyword evidence="4" id="KW-0391">Immunity</keyword>
<dbReference type="InterPro" id="IPR043030">
    <property type="entry name" value="BGBP_N_sf"/>
</dbReference>
<dbReference type="SUPFAM" id="SSF49899">
    <property type="entry name" value="Concanavalin A-like lectins/glucanases"/>
    <property type="match status" value="1"/>
</dbReference>
<evidence type="ECO:0000256" key="4">
    <source>
        <dbReference type="ARBA" id="ARBA00022859"/>
    </source>
</evidence>
<dbReference type="InterPro" id="IPR050546">
    <property type="entry name" value="Glycosyl_Hydrlase_16"/>
</dbReference>
<dbReference type="CDD" id="cd08024">
    <property type="entry name" value="GH16_CCF"/>
    <property type="match status" value="1"/>
</dbReference>
<dbReference type="PROSITE" id="PS51762">
    <property type="entry name" value="GH16_2"/>
    <property type="match status" value="1"/>
</dbReference>
<dbReference type="InterPro" id="IPR013320">
    <property type="entry name" value="ConA-like_dom_sf"/>
</dbReference>
<gene>
    <name evidence="9" type="ORF">V1264_022375</name>
</gene>
<feature type="domain" description="CBM39" evidence="8">
    <location>
        <begin position="19"/>
        <end position="119"/>
    </location>
</feature>
<dbReference type="Proteomes" id="UP001374579">
    <property type="component" value="Unassembled WGS sequence"/>
</dbReference>
<feature type="region of interest" description="Disordered" evidence="5">
    <location>
        <begin position="120"/>
        <end position="256"/>
    </location>
</feature>
<accession>A0AAN9AKF0</accession>
<dbReference type="Pfam" id="PF15886">
    <property type="entry name" value="CBM39"/>
    <property type="match status" value="1"/>
</dbReference>
<feature type="domain" description="GH16" evidence="7">
    <location>
        <begin position="300"/>
        <end position="652"/>
    </location>
</feature>
<comment type="similarity">
    <text evidence="1">Belongs to the glycosyl hydrolase 16 family.</text>
</comment>
<evidence type="ECO:0000259" key="8">
    <source>
        <dbReference type="PROSITE" id="PS51969"/>
    </source>
</evidence>
<dbReference type="PROSITE" id="PS51969">
    <property type="entry name" value="CBM39"/>
    <property type="match status" value="1"/>
</dbReference>
<dbReference type="InterPro" id="IPR031756">
    <property type="entry name" value="BGBP_N"/>
</dbReference>
<dbReference type="PANTHER" id="PTHR10963">
    <property type="entry name" value="GLYCOSYL HYDROLASE-RELATED"/>
    <property type="match status" value="1"/>
</dbReference>
<dbReference type="GO" id="GO:0030246">
    <property type="term" value="F:carbohydrate binding"/>
    <property type="evidence" value="ECO:0007669"/>
    <property type="project" value="InterPro"/>
</dbReference>
<dbReference type="GO" id="GO:0045087">
    <property type="term" value="P:innate immune response"/>
    <property type="evidence" value="ECO:0007669"/>
    <property type="project" value="UniProtKB-KW"/>
</dbReference>
<keyword evidence="3" id="KW-0399">Innate immunity</keyword>
<feature type="compositionally biased region" description="Low complexity" evidence="5">
    <location>
        <begin position="157"/>
        <end position="256"/>
    </location>
</feature>
<evidence type="ECO:0000256" key="5">
    <source>
        <dbReference type="SAM" id="MobiDB-lite"/>
    </source>
</evidence>
<evidence type="ECO:0000256" key="1">
    <source>
        <dbReference type="ARBA" id="ARBA00006865"/>
    </source>
</evidence>
<dbReference type="Pfam" id="PF00722">
    <property type="entry name" value="Glyco_hydro_16"/>
    <property type="match status" value="1"/>
</dbReference>
<dbReference type="EMBL" id="JBAMIC010004070">
    <property type="protein sequence ID" value="KAK7088454.1"/>
    <property type="molecule type" value="Genomic_DNA"/>
</dbReference>
<dbReference type="GO" id="GO:0004553">
    <property type="term" value="F:hydrolase activity, hydrolyzing O-glycosyl compounds"/>
    <property type="evidence" value="ECO:0007669"/>
    <property type="project" value="InterPro"/>
</dbReference>
<sequence>MWRKAEYIVFSCLVAVVTSQVHFPDPVVSNNGGLEFRLKDNGYRLVAFHYNVNKPLAGVSHGDHAADVTAHTGNEWVHRDNDVQLQPGDTVHYWVMVIKTTGEGLQITDRTWTYVPTSTTVSINTPTTTTTNPPTTKSASLNTVISGGSHTSSVAPGSTSQTVSSSQTGSGSNTGSASTTGGSSNFGTNAPGTFGSNTGSASTTGGSSNFGTNAPGTFGSNTGSASTTGGSSNFGTNAPGTFGSNNGSASTTGGSSNFGTNAPGTFGSNTGSASTFVGKGDTGCSCNYPYGPGIGDGFIDDRTCTSFPCLVFEDNFNFINHRVWEHEITAAGGGNWEFQYYTNNRTNSYTKNGVLYIKPTLTSDHYGVEYLEHGALNLWGSSAADVCTSNMDWGCKREGQPGQVINPIQSARLRSSRGFNFRYGKVEVEAKLPAGDWLWPAIWMLPRSNVYGNWPASGEIDIMESRGNLHYTDPKGTSQGVDNIGSTLHFGADFFTNQWPKAHTEVLLSTGGTYADDFHKFGVEWDNTSITFSVDGHETLKVAPSAGGFWEFGGFDQMQGYDNPWREGTRMAPFDQEFYLVMNVAVGGVGFFPDENRNSPQPKPWQDRAGHEADRFWAARNQWYPTWHPDHDQGEDAAMKVNYVKVWKTRPDPPRH</sequence>
<dbReference type="AlphaFoldDB" id="A0AAN9AKF0"/>
<evidence type="ECO:0000256" key="6">
    <source>
        <dbReference type="SAM" id="SignalP"/>
    </source>
</evidence>
<name>A0AAN9AKF0_9CAEN</name>
<dbReference type="PANTHER" id="PTHR10963:SF55">
    <property type="entry name" value="GLYCOSIDE HYDROLASE FAMILY 16 PROTEIN"/>
    <property type="match status" value="1"/>
</dbReference>
<feature type="compositionally biased region" description="Polar residues" evidence="5">
    <location>
        <begin position="137"/>
        <end position="156"/>
    </location>
</feature>